<gene>
    <name evidence="2" type="ORF">Adu01nite_91120</name>
</gene>
<organism evidence="2 3">
    <name type="scientific">Paractinoplanes durhamensis</name>
    <dbReference type="NCBI Taxonomy" id="113563"/>
    <lineage>
        <taxon>Bacteria</taxon>
        <taxon>Bacillati</taxon>
        <taxon>Actinomycetota</taxon>
        <taxon>Actinomycetes</taxon>
        <taxon>Micromonosporales</taxon>
        <taxon>Micromonosporaceae</taxon>
        <taxon>Paractinoplanes</taxon>
    </lineage>
</organism>
<dbReference type="Proteomes" id="UP000637628">
    <property type="component" value="Unassembled WGS sequence"/>
</dbReference>
<reference evidence="2 3" key="1">
    <citation type="submission" date="2021-01" db="EMBL/GenBank/DDBJ databases">
        <title>Whole genome shotgun sequence of Actinoplanes durhamensis NBRC 14914.</title>
        <authorList>
            <person name="Komaki H."/>
            <person name="Tamura T."/>
        </authorList>
    </citation>
    <scope>NUCLEOTIDE SEQUENCE [LARGE SCALE GENOMIC DNA]</scope>
    <source>
        <strain evidence="2 3">NBRC 14914</strain>
    </source>
</reference>
<evidence type="ECO:0000313" key="2">
    <source>
        <dbReference type="EMBL" id="GIE07762.1"/>
    </source>
</evidence>
<evidence type="ECO:0000256" key="1">
    <source>
        <dbReference type="SAM" id="MobiDB-lite"/>
    </source>
</evidence>
<evidence type="ECO:0000313" key="3">
    <source>
        <dbReference type="Proteomes" id="UP000637628"/>
    </source>
</evidence>
<proteinExistence type="predicted"/>
<protein>
    <submittedName>
        <fullName evidence="2">Uncharacterized protein</fullName>
    </submittedName>
</protein>
<dbReference type="EMBL" id="BOML01000089">
    <property type="protein sequence ID" value="GIE07762.1"/>
    <property type="molecule type" value="Genomic_DNA"/>
</dbReference>
<keyword evidence="3" id="KW-1185">Reference proteome</keyword>
<feature type="compositionally biased region" description="Basic and acidic residues" evidence="1">
    <location>
        <begin position="28"/>
        <end position="52"/>
    </location>
</feature>
<sequence length="73" mass="7985">MRAAQMMKDLALRSRPAGGGFKPPRAALVDDRRGERRGKGVLDASGRDREGERKRIAADVSLTKINGPELQNI</sequence>
<name>A0ABQ3ZD85_9ACTN</name>
<comment type="caution">
    <text evidence="2">The sequence shown here is derived from an EMBL/GenBank/DDBJ whole genome shotgun (WGS) entry which is preliminary data.</text>
</comment>
<feature type="region of interest" description="Disordered" evidence="1">
    <location>
        <begin position="1"/>
        <end position="52"/>
    </location>
</feature>
<accession>A0ABQ3ZD85</accession>